<protein>
    <submittedName>
        <fullName evidence="1">Uncharacterized protein</fullName>
    </submittedName>
</protein>
<reference evidence="1" key="1">
    <citation type="journal article" date="2014" name="Front. Microbiol.">
        <title>High frequency of phylogenetically diverse reductive dehalogenase-homologous genes in deep subseafloor sedimentary metagenomes.</title>
        <authorList>
            <person name="Kawai M."/>
            <person name="Futagami T."/>
            <person name="Toyoda A."/>
            <person name="Takaki Y."/>
            <person name="Nishi S."/>
            <person name="Hori S."/>
            <person name="Arai W."/>
            <person name="Tsubouchi T."/>
            <person name="Morono Y."/>
            <person name="Uchiyama I."/>
            <person name="Ito T."/>
            <person name="Fujiyama A."/>
            <person name="Inagaki F."/>
            <person name="Takami H."/>
        </authorList>
    </citation>
    <scope>NUCLEOTIDE SEQUENCE</scope>
    <source>
        <strain evidence="1">Expedition CK06-06</strain>
    </source>
</reference>
<dbReference type="EMBL" id="BARV01015856">
    <property type="protein sequence ID" value="GAI20351.1"/>
    <property type="molecule type" value="Genomic_DNA"/>
</dbReference>
<organism evidence="1">
    <name type="scientific">marine sediment metagenome</name>
    <dbReference type="NCBI Taxonomy" id="412755"/>
    <lineage>
        <taxon>unclassified sequences</taxon>
        <taxon>metagenomes</taxon>
        <taxon>ecological metagenomes</taxon>
    </lineage>
</organism>
<gene>
    <name evidence="1" type="ORF">S06H3_27344</name>
</gene>
<name>X1MQM7_9ZZZZ</name>
<sequence>LKYVDNVFERLGLTELKEVGQTEVGQLAPEALLAQLEMSVLLQTDLPLPFDTYYFAPKECAFPSNQPRLFQLSFFCHIRVSHQIINEIVGSILACYANNIYESYISIL</sequence>
<feature type="non-terminal residue" evidence="1">
    <location>
        <position position="1"/>
    </location>
</feature>
<proteinExistence type="predicted"/>
<evidence type="ECO:0000313" key="1">
    <source>
        <dbReference type="EMBL" id="GAI20351.1"/>
    </source>
</evidence>
<accession>X1MQM7</accession>
<dbReference type="AlphaFoldDB" id="X1MQM7"/>
<comment type="caution">
    <text evidence="1">The sequence shown here is derived from an EMBL/GenBank/DDBJ whole genome shotgun (WGS) entry which is preliminary data.</text>
</comment>